<dbReference type="SMART" id="SM00331">
    <property type="entry name" value="PP2C_SIG"/>
    <property type="match status" value="1"/>
</dbReference>
<evidence type="ECO:0000256" key="2">
    <source>
        <dbReference type="SAM" id="MobiDB-lite"/>
    </source>
</evidence>
<dbReference type="PANTHER" id="PTHR43156:SF2">
    <property type="entry name" value="STAGE II SPORULATION PROTEIN E"/>
    <property type="match status" value="1"/>
</dbReference>
<gene>
    <name evidence="5" type="ORF">GCM10010361_25050</name>
</gene>
<evidence type="ECO:0000313" key="6">
    <source>
        <dbReference type="Proteomes" id="UP001500909"/>
    </source>
</evidence>
<dbReference type="EMBL" id="BAAABY010000019">
    <property type="protein sequence ID" value="GAA0460105.1"/>
    <property type="molecule type" value="Genomic_DNA"/>
</dbReference>
<dbReference type="InterPro" id="IPR036457">
    <property type="entry name" value="PPM-type-like_dom_sf"/>
</dbReference>
<keyword evidence="6" id="KW-1185">Reference proteome</keyword>
<proteinExistence type="predicted"/>
<dbReference type="Pfam" id="PF07228">
    <property type="entry name" value="SpoIIE"/>
    <property type="match status" value="1"/>
</dbReference>
<name>A0ABN0ZV60_9ACTN</name>
<dbReference type="SUPFAM" id="SSF81606">
    <property type="entry name" value="PP2C-like"/>
    <property type="match status" value="1"/>
</dbReference>
<feature type="compositionally biased region" description="Low complexity" evidence="2">
    <location>
        <begin position="414"/>
        <end position="427"/>
    </location>
</feature>
<keyword evidence="1" id="KW-0378">Hydrolase</keyword>
<keyword evidence="3" id="KW-1133">Transmembrane helix</keyword>
<evidence type="ECO:0000259" key="4">
    <source>
        <dbReference type="SMART" id="SM00331"/>
    </source>
</evidence>
<feature type="compositionally biased region" description="Basic and acidic residues" evidence="2">
    <location>
        <begin position="391"/>
        <end position="413"/>
    </location>
</feature>
<evidence type="ECO:0000256" key="3">
    <source>
        <dbReference type="SAM" id="Phobius"/>
    </source>
</evidence>
<dbReference type="InterPro" id="IPR001932">
    <property type="entry name" value="PPM-type_phosphatase-like_dom"/>
</dbReference>
<dbReference type="Proteomes" id="UP001500909">
    <property type="component" value="Unassembled WGS sequence"/>
</dbReference>
<keyword evidence="3" id="KW-0472">Membrane</keyword>
<evidence type="ECO:0000313" key="5">
    <source>
        <dbReference type="EMBL" id="GAA0460105.1"/>
    </source>
</evidence>
<evidence type="ECO:0000256" key="1">
    <source>
        <dbReference type="ARBA" id="ARBA00022801"/>
    </source>
</evidence>
<organism evidence="5 6">
    <name type="scientific">Streptomyces olivaceiscleroticus</name>
    <dbReference type="NCBI Taxonomy" id="68245"/>
    <lineage>
        <taxon>Bacteria</taxon>
        <taxon>Bacillati</taxon>
        <taxon>Actinomycetota</taxon>
        <taxon>Actinomycetes</taxon>
        <taxon>Kitasatosporales</taxon>
        <taxon>Streptomycetaceae</taxon>
        <taxon>Streptomyces</taxon>
    </lineage>
</organism>
<dbReference type="Gene3D" id="3.60.40.10">
    <property type="entry name" value="PPM-type phosphatase domain"/>
    <property type="match status" value="1"/>
</dbReference>
<accession>A0ABN0ZV60</accession>
<feature type="domain" description="PPM-type phosphatase" evidence="4">
    <location>
        <begin position="137"/>
        <end position="356"/>
    </location>
</feature>
<dbReference type="RefSeq" id="WP_346095039.1">
    <property type="nucleotide sequence ID" value="NZ_BAAABY010000019.1"/>
</dbReference>
<dbReference type="PANTHER" id="PTHR43156">
    <property type="entry name" value="STAGE II SPORULATION PROTEIN E-RELATED"/>
    <property type="match status" value="1"/>
</dbReference>
<feature type="transmembrane region" description="Helical" evidence="3">
    <location>
        <begin position="55"/>
        <end position="73"/>
    </location>
</feature>
<reference evidence="5 6" key="1">
    <citation type="journal article" date="2019" name="Int. J. Syst. Evol. Microbiol.">
        <title>The Global Catalogue of Microorganisms (GCM) 10K type strain sequencing project: providing services to taxonomists for standard genome sequencing and annotation.</title>
        <authorList>
            <consortium name="The Broad Institute Genomics Platform"/>
            <consortium name="The Broad Institute Genome Sequencing Center for Infectious Disease"/>
            <person name="Wu L."/>
            <person name="Ma J."/>
        </authorList>
    </citation>
    <scope>NUCLEOTIDE SEQUENCE [LARGE SCALE GENOMIC DNA]</scope>
    <source>
        <strain evidence="5 6">JCM 4805</strain>
    </source>
</reference>
<comment type="caution">
    <text evidence="5">The sequence shown here is derived from an EMBL/GenBank/DDBJ whole genome shotgun (WGS) entry which is preliminary data.</text>
</comment>
<protein>
    <submittedName>
        <fullName evidence="5">PP2C family serine/threonine-protein phosphatase</fullName>
    </submittedName>
</protein>
<dbReference type="InterPro" id="IPR052016">
    <property type="entry name" value="Bact_Sigma-Reg"/>
</dbReference>
<feature type="region of interest" description="Disordered" evidence="2">
    <location>
        <begin position="358"/>
        <end position="436"/>
    </location>
</feature>
<sequence>MPFTRLQDSGRRRALLLSAVVALIAVADVLTGPQVRLISFAGIAPMFAALRCSARWTAVVTASYVAAGVVLHARNFSDWTMSGSLVGLAGTLVVAVFAQLLCHNRRRRDDAFDRTRLVADEVQRAMLHELPLRAGGYAVAGFYVSALEGARVGGDIYEAVETPYGTRLVIGDVQGKGMPAIGAGHEALASFREAAHYESTLEGVVARMEASLRRHNARAVAQGGTERFVTALLIEIGPDGHGRSLSCGHIPYYVVRGGRVVERDEGQWLPLGLGELTGERRRAHDAWPLDEDWAVLCTDGVTEARRGDGTFYPLGERLARWTGMAPAELAAALRADLTEFTGGRLKDDATVLIVRRSPDSAPLRPTAEQPPHSHAPNGSQQDPPAPTGSHSADHPQHTPADRRAPTDPAEPRASEGPGASAALGASADGDRPRTVS</sequence>
<feature type="transmembrane region" description="Helical" evidence="3">
    <location>
        <begin position="85"/>
        <end position="101"/>
    </location>
</feature>
<keyword evidence="3" id="KW-0812">Transmembrane</keyword>